<evidence type="ECO:0000313" key="2">
    <source>
        <dbReference type="EMBL" id="PBL00045.1"/>
    </source>
</evidence>
<protein>
    <submittedName>
        <fullName evidence="2">Uncharacterized protein</fullName>
    </submittedName>
</protein>
<reference evidence="3" key="1">
    <citation type="journal article" date="2017" name="Nat. Ecol. Evol.">
        <title>Genome expansion and lineage-specific genetic innovations in the forest pathogenic fungi Armillaria.</title>
        <authorList>
            <person name="Sipos G."/>
            <person name="Prasanna A.N."/>
            <person name="Walter M.C."/>
            <person name="O'Connor E."/>
            <person name="Balint B."/>
            <person name="Krizsan K."/>
            <person name="Kiss B."/>
            <person name="Hess J."/>
            <person name="Varga T."/>
            <person name="Slot J."/>
            <person name="Riley R."/>
            <person name="Boka B."/>
            <person name="Rigling D."/>
            <person name="Barry K."/>
            <person name="Lee J."/>
            <person name="Mihaltcheva S."/>
            <person name="LaButti K."/>
            <person name="Lipzen A."/>
            <person name="Waldron R."/>
            <person name="Moloney N.M."/>
            <person name="Sperisen C."/>
            <person name="Kredics L."/>
            <person name="Vagvoelgyi C."/>
            <person name="Patrignani A."/>
            <person name="Fitzpatrick D."/>
            <person name="Nagy I."/>
            <person name="Doyle S."/>
            <person name="Anderson J.B."/>
            <person name="Grigoriev I.V."/>
            <person name="Gueldener U."/>
            <person name="Muensterkoetter M."/>
            <person name="Nagy L.G."/>
        </authorList>
    </citation>
    <scope>NUCLEOTIDE SEQUENCE [LARGE SCALE GENOMIC DNA]</scope>
    <source>
        <strain evidence="3">Ar21-2</strain>
    </source>
</reference>
<dbReference type="EMBL" id="KZ293647">
    <property type="protein sequence ID" value="PBL00045.1"/>
    <property type="molecule type" value="Genomic_DNA"/>
</dbReference>
<sequence length="176" mass="19403">MVELLNARIIGAVRTVLASNVTIWALNYLGPALANTLISHPINCLRDDLLYSLILPQTTSKFKWQSRMATLYLQRVSSPPASPYILASLTLGYLRPCTPLHQPSASLHSYEMRRGGLYHIYANKRAHSSTMLLPDVAKINVSVEVACDAGNPISGDSKSVQTDANSEKSYWRDDGD</sequence>
<feature type="compositionally biased region" description="Basic and acidic residues" evidence="1">
    <location>
        <begin position="165"/>
        <end position="176"/>
    </location>
</feature>
<feature type="compositionally biased region" description="Polar residues" evidence="1">
    <location>
        <begin position="154"/>
        <end position="164"/>
    </location>
</feature>
<proteinExistence type="predicted"/>
<accession>A0A2H3E1L9</accession>
<gene>
    <name evidence="2" type="ORF">ARMGADRAFT_1026127</name>
</gene>
<dbReference type="AlphaFoldDB" id="A0A2H3E1L9"/>
<feature type="region of interest" description="Disordered" evidence="1">
    <location>
        <begin position="152"/>
        <end position="176"/>
    </location>
</feature>
<organism evidence="2 3">
    <name type="scientific">Armillaria gallica</name>
    <name type="common">Bulbous honey fungus</name>
    <name type="synonym">Armillaria bulbosa</name>
    <dbReference type="NCBI Taxonomy" id="47427"/>
    <lineage>
        <taxon>Eukaryota</taxon>
        <taxon>Fungi</taxon>
        <taxon>Dikarya</taxon>
        <taxon>Basidiomycota</taxon>
        <taxon>Agaricomycotina</taxon>
        <taxon>Agaricomycetes</taxon>
        <taxon>Agaricomycetidae</taxon>
        <taxon>Agaricales</taxon>
        <taxon>Marasmiineae</taxon>
        <taxon>Physalacriaceae</taxon>
        <taxon>Armillaria</taxon>
    </lineage>
</organism>
<evidence type="ECO:0000256" key="1">
    <source>
        <dbReference type="SAM" id="MobiDB-lite"/>
    </source>
</evidence>
<keyword evidence="3" id="KW-1185">Reference proteome</keyword>
<dbReference type="InParanoid" id="A0A2H3E1L9"/>
<evidence type="ECO:0000313" key="3">
    <source>
        <dbReference type="Proteomes" id="UP000217790"/>
    </source>
</evidence>
<name>A0A2H3E1L9_ARMGA</name>
<dbReference type="Proteomes" id="UP000217790">
    <property type="component" value="Unassembled WGS sequence"/>
</dbReference>